<keyword evidence="1" id="KW-1133">Transmembrane helix</keyword>
<keyword evidence="1" id="KW-0812">Transmembrane</keyword>
<feature type="non-terminal residue" evidence="2">
    <location>
        <position position="94"/>
    </location>
</feature>
<keyword evidence="1" id="KW-0472">Membrane</keyword>
<name>A0A087U237_STEMI</name>
<dbReference type="AlphaFoldDB" id="A0A087U237"/>
<sequence>MNSLLWILQILNIYWFLFIVQFLFRVATGQVREVDDTREFDVEEKFSKQLSSTKNHLNDNALHNGIVKTNGSCEDGPVLNGDVANIRNRIKKLS</sequence>
<protein>
    <submittedName>
        <fullName evidence="2">Ceramide synthase 1</fullName>
    </submittedName>
</protein>
<proteinExistence type="predicted"/>
<evidence type="ECO:0000313" key="3">
    <source>
        <dbReference type="Proteomes" id="UP000054359"/>
    </source>
</evidence>
<dbReference type="OrthoDB" id="537032at2759"/>
<accession>A0A087U237</accession>
<evidence type="ECO:0000313" key="2">
    <source>
        <dbReference type="EMBL" id="KFM71426.1"/>
    </source>
</evidence>
<evidence type="ECO:0000256" key="1">
    <source>
        <dbReference type="SAM" id="Phobius"/>
    </source>
</evidence>
<dbReference type="STRING" id="407821.A0A087U237"/>
<reference evidence="2 3" key="1">
    <citation type="submission" date="2013-11" db="EMBL/GenBank/DDBJ databases">
        <title>Genome sequencing of Stegodyphus mimosarum.</title>
        <authorList>
            <person name="Bechsgaard J."/>
        </authorList>
    </citation>
    <scope>NUCLEOTIDE SEQUENCE [LARGE SCALE GENOMIC DNA]</scope>
</reference>
<dbReference type="EMBL" id="KK117787">
    <property type="protein sequence ID" value="KFM71426.1"/>
    <property type="molecule type" value="Genomic_DNA"/>
</dbReference>
<gene>
    <name evidence="2" type="ORF">X975_15211</name>
</gene>
<organism evidence="2 3">
    <name type="scientific">Stegodyphus mimosarum</name>
    <name type="common">African social velvet spider</name>
    <dbReference type="NCBI Taxonomy" id="407821"/>
    <lineage>
        <taxon>Eukaryota</taxon>
        <taxon>Metazoa</taxon>
        <taxon>Ecdysozoa</taxon>
        <taxon>Arthropoda</taxon>
        <taxon>Chelicerata</taxon>
        <taxon>Arachnida</taxon>
        <taxon>Araneae</taxon>
        <taxon>Araneomorphae</taxon>
        <taxon>Entelegynae</taxon>
        <taxon>Eresoidea</taxon>
        <taxon>Eresidae</taxon>
        <taxon>Stegodyphus</taxon>
    </lineage>
</organism>
<dbReference type="Proteomes" id="UP000054359">
    <property type="component" value="Unassembled WGS sequence"/>
</dbReference>
<feature type="transmembrane region" description="Helical" evidence="1">
    <location>
        <begin position="6"/>
        <end position="24"/>
    </location>
</feature>
<keyword evidence="3" id="KW-1185">Reference proteome</keyword>